<feature type="domain" description="MgtC/SapB/SrpB/YhiD N-terminal" evidence="9">
    <location>
        <begin position="15"/>
        <end position="146"/>
    </location>
</feature>
<dbReference type="Proteomes" id="UP001597299">
    <property type="component" value="Unassembled WGS sequence"/>
</dbReference>
<evidence type="ECO:0000313" key="10">
    <source>
        <dbReference type="EMBL" id="MFD2143105.1"/>
    </source>
</evidence>
<organism evidence="10 11">
    <name type="scientific">Ancylobacter oerskovii</name>
    <dbReference type="NCBI Taxonomy" id="459519"/>
    <lineage>
        <taxon>Bacteria</taxon>
        <taxon>Pseudomonadati</taxon>
        <taxon>Pseudomonadota</taxon>
        <taxon>Alphaproteobacteria</taxon>
        <taxon>Hyphomicrobiales</taxon>
        <taxon>Xanthobacteraceae</taxon>
        <taxon>Ancylobacter</taxon>
    </lineage>
</organism>
<dbReference type="InterPro" id="IPR003416">
    <property type="entry name" value="MgtC/SapB/SrpB/YhiD_fam"/>
</dbReference>
<evidence type="ECO:0000256" key="2">
    <source>
        <dbReference type="ARBA" id="ARBA00009298"/>
    </source>
</evidence>
<feature type="compositionally biased region" description="Basic and acidic residues" evidence="8">
    <location>
        <begin position="162"/>
        <end position="172"/>
    </location>
</feature>
<feature type="transmembrane region" description="Helical" evidence="7">
    <location>
        <begin position="98"/>
        <end position="118"/>
    </location>
</feature>
<comment type="subcellular location">
    <subcellularLocation>
        <location evidence="7">Cell inner membrane</location>
        <topology evidence="7">Multi-pass membrane protein</topology>
    </subcellularLocation>
    <subcellularLocation>
        <location evidence="1">Cell membrane</location>
        <topology evidence="1">Multi-pass membrane protein</topology>
    </subcellularLocation>
</comment>
<comment type="caution">
    <text evidence="10">The sequence shown here is derived from an EMBL/GenBank/DDBJ whole genome shotgun (WGS) entry which is preliminary data.</text>
</comment>
<gene>
    <name evidence="10" type="ORF">ACFSNC_22080</name>
</gene>
<evidence type="ECO:0000256" key="3">
    <source>
        <dbReference type="ARBA" id="ARBA00022475"/>
    </source>
</evidence>
<keyword evidence="5 7" id="KW-1133">Transmembrane helix</keyword>
<comment type="similarity">
    <text evidence="2 7">Belongs to the MgtC/SapB family.</text>
</comment>
<protein>
    <recommendedName>
        <fullName evidence="7">Protein MgtC</fullName>
    </recommendedName>
</protein>
<feature type="region of interest" description="Disordered" evidence="8">
    <location>
        <begin position="149"/>
        <end position="172"/>
    </location>
</feature>
<evidence type="ECO:0000313" key="11">
    <source>
        <dbReference type="Proteomes" id="UP001597299"/>
    </source>
</evidence>
<dbReference type="RefSeq" id="WP_213355884.1">
    <property type="nucleotide sequence ID" value="NZ_JAHBGB010000044.1"/>
</dbReference>
<accession>A0ABW4Z3E1</accession>
<evidence type="ECO:0000256" key="5">
    <source>
        <dbReference type="ARBA" id="ARBA00022989"/>
    </source>
</evidence>
<keyword evidence="6 7" id="KW-0472">Membrane</keyword>
<dbReference type="EMBL" id="JBHUHD010000001">
    <property type="protein sequence ID" value="MFD2143105.1"/>
    <property type="molecule type" value="Genomic_DNA"/>
</dbReference>
<evidence type="ECO:0000256" key="1">
    <source>
        <dbReference type="ARBA" id="ARBA00004651"/>
    </source>
</evidence>
<sequence length="172" mass="17679">MDLLAPADLEAMMRLLAAVACGMLVGLNRDLRGKPTGMRTLGLVSLGAALVSLTAMGVAGIEGHADATSRVVQGIIQGVLTGIGFVGAGVVLRNHRDLEVHGLTTAAAVWVTAALGIACALASWHLIVMALVITLVLLELVRPLERLLEGRGPASGRPPPAGEKEAGEEPRS</sequence>
<keyword evidence="3" id="KW-1003">Cell membrane</keyword>
<dbReference type="PRINTS" id="PR01837">
    <property type="entry name" value="MGTCSAPBPROT"/>
</dbReference>
<evidence type="ECO:0000256" key="6">
    <source>
        <dbReference type="ARBA" id="ARBA00023136"/>
    </source>
</evidence>
<feature type="transmembrane region" description="Helical" evidence="7">
    <location>
        <begin position="12"/>
        <end position="28"/>
    </location>
</feature>
<evidence type="ECO:0000259" key="9">
    <source>
        <dbReference type="Pfam" id="PF02308"/>
    </source>
</evidence>
<feature type="transmembrane region" description="Helical" evidence="7">
    <location>
        <begin position="40"/>
        <end position="59"/>
    </location>
</feature>
<keyword evidence="7" id="KW-0997">Cell inner membrane</keyword>
<dbReference type="PANTHER" id="PTHR33778">
    <property type="entry name" value="PROTEIN MGTC"/>
    <property type="match status" value="1"/>
</dbReference>
<keyword evidence="11" id="KW-1185">Reference proteome</keyword>
<evidence type="ECO:0000256" key="4">
    <source>
        <dbReference type="ARBA" id="ARBA00022692"/>
    </source>
</evidence>
<reference evidence="11" key="1">
    <citation type="journal article" date="2019" name="Int. J. Syst. Evol. Microbiol.">
        <title>The Global Catalogue of Microorganisms (GCM) 10K type strain sequencing project: providing services to taxonomists for standard genome sequencing and annotation.</title>
        <authorList>
            <consortium name="The Broad Institute Genomics Platform"/>
            <consortium name="The Broad Institute Genome Sequencing Center for Infectious Disease"/>
            <person name="Wu L."/>
            <person name="Ma J."/>
        </authorList>
    </citation>
    <scope>NUCLEOTIDE SEQUENCE [LARGE SCALE GENOMIC DNA]</scope>
    <source>
        <strain evidence="11">CCM 7435</strain>
    </source>
</reference>
<dbReference type="Pfam" id="PF02308">
    <property type="entry name" value="MgtC"/>
    <property type="match status" value="1"/>
</dbReference>
<keyword evidence="4 7" id="KW-0812">Transmembrane</keyword>
<dbReference type="PANTHER" id="PTHR33778:SF1">
    <property type="entry name" value="MAGNESIUM TRANSPORTER YHID-RELATED"/>
    <property type="match status" value="1"/>
</dbReference>
<evidence type="ECO:0000256" key="8">
    <source>
        <dbReference type="SAM" id="MobiDB-lite"/>
    </source>
</evidence>
<dbReference type="InterPro" id="IPR049177">
    <property type="entry name" value="MgtC_SapB_SrpB_YhiD_N"/>
</dbReference>
<proteinExistence type="inferred from homology"/>
<name>A0ABW4Z3E1_9HYPH</name>
<evidence type="ECO:0000256" key="7">
    <source>
        <dbReference type="RuleBase" id="RU365041"/>
    </source>
</evidence>
<feature type="transmembrane region" description="Helical" evidence="7">
    <location>
        <begin position="71"/>
        <end position="91"/>
    </location>
</feature>